<dbReference type="PROSITE" id="PS50975">
    <property type="entry name" value="ATP_GRASP"/>
    <property type="match status" value="1"/>
</dbReference>
<dbReference type="GO" id="GO:0009432">
    <property type="term" value="P:SOS response"/>
    <property type="evidence" value="ECO:0007669"/>
    <property type="project" value="TreeGrafter"/>
</dbReference>
<dbReference type="EMBL" id="JACQPB010000047">
    <property type="protein sequence ID" value="MBI4210895.1"/>
    <property type="molecule type" value="Genomic_DNA"/>
</dbReference>
<dbReference type="InterPro" id="IPR011761">
    <property type="entry name" value="ATP-grasp"/>
</dbReference>
<name>A0A8T3YLH2_9ARCH</name>
<feature type="domain" description="ATP-grasp" evidence="2">
    <location>
        <begin position="103"/>
        <end position="152"/>
    </location>
</feature>
<dbReference type="AlphaFoldDB" id="A0A8T3YLH2"/>
<dbReference type="SUPFAM" id="SSF56059">
    <property type="entry name" value="Glutathione synthetase ATP-binding domain-like"/>
    <property type="match status" value="1"/>
</dbReference>
<dbReference type="Pfam" id="PF08443">
    <property type="entry name" value="RimK"/>
    <property type="match status" value="1"/>
</dbReference>
<dbReference type="InterPro" id="IPR013651">
    <property type="entry name" value="ATP-grasp_RimK-type"/>
</dbReference>
<dbReference type="GO" id="GO:0005524">
    <property type="term" value="F:ATP binding"/>
    <property type="evidence" value="ECO:0007669"/>
    <property type="project" value="UniProtKB-UniRule"/>
</dbReference>
<proteinExistence type="predicted"/>
<dbReference type="PANTHER" id="PTHR21621:SF0">
    <property type="entry name" value="BETA-CITRYLGLUTAMATE SYNTHASE B-RELATED"/>
    <property type="match status" value="1"/>
</dbReference>
<evidence type="ECO:0000256" key="1">
    <source>
        <dbReference type="PROSITE-ProRule" id="PRU00409"/>
    </source>
</evidence>
<sequence>MGTLIIAEKTNEDFEKLLSALRARGLEASFLEISQAGLFIENNLAGAIKGEGLFDGHDSVFLSVPPKFTMFAEPFLHSLADLGVYCQLKPSSFYIISSKPFLCHALNSKGVPVPRSDILGERETIDSSAKEIGYPMMLRTFSGLAKTSSVFIESERSLVSFVKSIPRETDAITLHEYLAGDVDQSLVAGDEVLTVKRNWVEKELSHSRKGVYTNLSEQDRETAIRAARVCGADICMVKMVVGKVIGIKTEIDFGVFSSALGQDVHGRIADHYREKVR</sequence>
<dbReference type="PANTHER" id="PTHR21621">
    <property type="entry name" value="RIBOSOMAL PROTEIN S6 MODIFICATION PROTEIN"/>
    <property type="match status" value="1"/>
</dbReference>
<protein>
    <recommendedName>
        <fullName evidence="2">ATP-grasp domain-containing protein</fullName>
    </recommendedName>
</protein>
<reference evidence="3" key="1">
    <citation type="submission" date="2020-07" db="EMBL/GenBank/DDBJ databases">
        <title>Huge and variable diversity of episymbiotic CPR bacteria and DPANN archaea in groundwater ecosystems.</title>
        <authorList>
            <person name="He C.Y."/>
            <person name="Keren R."/>
            <person name="Whittaker M."/>
            <person name="Farag I.F."/>
            <person name="Doudna J."/>
            <person name="Cate J.H.D."/>
            <person name="Banfield J.F."/>
        </authorList>
    </citation>
    <scope>NUCLEOTIDE SEQUENCE</scope>
    <source>
        <strain evidence="3">NC_groundwater_1296_Ag_S-0.2um_52_80</strain>
    </source>
</reference>
<dbReference type="GO" id="GO:0018169">
    <property type="term" value="F:ribosomal S6-glutamic acid ligase activity"/>
    <property type="evidence" value="ECO:0007669"/>
    <property type="project" value="TreeGrafter"/>
</dbReference>
<comment type="caution">
    <text evidence="3">The sequence shown here is derived from an EMBL/GenBank/DDBJ whole genome shotgun (WGS) entry which is preliminary data.</text>
</comment>
<dbReference type="Gene3D" id="3.30.1490.20">
    <property type="entry name" value="ATP-grasp fold, A domain"/>
    <property type="match status" value="1"/>
</dbReference>
<organism evidence="3 4">
    <name type="scientific">Candidatus Iainarchaeum sp</name>
    <dbReference type="NCBI Taxonomy" id="3101447"/>
    <lineage>
        <taxon>Archaea</taxon>
        <taxon>Candidatus Iainarchaeota</taxon>
        <taxon>Candidatus Iainarchaeia</taxon>
        <taxon>Candidatus Iainarchaeales</taxon>
        <taxon>Candidatus Iainarchaeaceae</taxon>
        <taxon>Candidatus Iainarchaeum</taxon>
    </lineage>
</organism>
<keyword evidence="1" id="KW-0547">Nucleotide-binding</keyword>
<accession>A0A8T3YLH2</accession>
<evidence type="ECO:0000313" key="3">
    <source>
        <dbReference type="EMBL" id="MBI4210895.1"/>
    </source>
</evidence>
<dbReference type="Proteomes" id="UP000732298">
    <property type="component" value="Unassembled WGS sequence"/>
</dbReference>
<gene>
    <name evidence="3" type="ORF">HY544_05340</name>
</gene>
<evidence type="ECO:0000313" key="4">
    <source>
        <dbReference type="Proteomes" id="UP000732298"/>
    </source>
</evidence>
<keyword evidence="1" id="KW-0067">ATP-binding</keyword>
<evidence type="ECO:0000259" key="2">
    <source>
        <dbReference type="PROSITE" id="PS50975"/>
    </source>
</evidence>
<dbReference type="GO" id="GO:0046872">
    <property type="term" value="F:metal ion binding"/>
    <property type="evidence" value="ECO:0007669"/>
    <property type="project" value="InterPro"/>
</dbReference>
<dbReference type="GO" id="GO:0005737">
    <property type="term" value="C:cytoplasm"/>
    <property type="evidence" value="ECO:0007669"/>
    <property type="project" value="TreeGrafter"/>
</dbReference>
<dbReference type="InterPro" id="IPR013815">
    <property type="entry name" value="ATP_grasp_subdomain_1"/>
</dbReference>